<dbReference type="EMBL" id="LLXI01007484">
    <property type="protein sequence ID" value="PKY62602.1"/>
    <property type="molecule type" value="Genomic_DNA"/>
</dbReference>
<proteinExistence type="predicted"/>
<accession>A0A2I1HUP9</accession>
<organism evidence="1 2">
    <name type="scientific">Rhizophagus irregularis</name>
    <dbReference type="NCBI Taxonomy" id="588596"/>
    <lineage>
        <taxon>Eukaryota</taxon>
        <taxon>Fungi</taxon>
        <taxon>Fungi incertae sedis</taxon>
        <taxon>Mucoromycota</taxon>
        <taxon>Glomeromycotina</taxon>
        <taxon>Glomeromycetes</taxon>
        <taxon>Glomerales</taxon>
        <taxon>Glomeraceae</taxon>
        <taxon>Rhizophagus</taxon>
    </lineage>
</organism>
<comment type="caution">
    <text evidence="1">The sequence shown here is derived from an EMBL/GenBank/DDBJ whole genome shotgun (WGS) entry which is preliminary data.</text>
</comment>
<dbReference type="AlphaFoldDB" id="A0A2I1HUP9"/>
<evidence type="ECO:0000313" key="2">
    <source>
        <dbReference type="Proteomes" id="UP000234323"/>
    </source>
</evidence>
<keyword evidence="2" id="KW-1185">Reference proteome</keyword>
<feature type="non-terminal residue" evidence="1">
    <location>
        <position position="1"/>
    </location>
</feature>
<gene>
    <name evidence="1" type="ORF">RhiirA4_489339</name>
</gene>
<name>A0A2I1HUP9_9GLOM</name>
<reference evidence="1 2" key="1">
    <citation type="submission" date="2015-10" db="EMBL/GenBank/DDBJ databases">
        <title>Genome analyses suggest a sexual origin of heterokaryosis in a supposedly ancient asexual fungus.</title>
        <authorList>
            <person name="Ropars J."/>
            <person name="Sedzielewska K."/>
            <person name="Noel J."/>
            <person name="Charron P."/>
            <person name="Farinelli L."/>
            <person name="Marton T."/>
            <person name="Kruger M."/>
            <person name="Pelin A."/>
            <person name="Brachmann A."/>
            <person name="Corradi N."/>
        </authorList>
    </citation>
    <scope>NUCLEOTIDE SEQUENCE [LARGE SCALE GENOMIC DNA]</scope>
    <source>
        <strain evidence="1 2">A4</strain>
    </source>
</reference>
<sequence length="164" mass="19061">GSSHEGCYSASSEYFSTLITKYAGKQLLFVQSIEDECNLDQLDVYNESVKLYYNKDTTFNKIWKTINIHKKYDRIKVSDPSSDRDNLAKLFESGMLLVMEKKSQLNNENKKVWESLQKALEANKRGINRKVGILSIIAKNFTYKKLNKKFGIKLKIIFIEFIIK</sequence>
<dbReference type="Proteomes" id="UP000234323">
    <property type="component" value="Unassembled WGS sequence"/>
</dbReference>
<protein>
    <submittedName>
        <fullName evidence="1">Uncharacterized protein</fullName>
    </submittedName>
</protein>
<evidence type="ECO:0000313" key="1">
    <source>
        <dbReference type="EMBL" id="PKY62602.1"/>
    </source>
</evidence>